<reference evidence="1" key="1">
    <citation type="journal article" date="2012" name="PLoS ONE">
        <title>Gene sets for utilization of primary and secondary nutrition supplies in the distal gut of endangered iberian lynx.</title>
        <authorList>
            <person name="Alcaide M."/>
            <person name="Messina E."/>
            <person name="Richter M."/>
            <person name="Bargiela R."/>
            <person name="Peplies J."/>
            <person name="Huws S.A."/>
            <person name="Newbold C.J."/>
            <person name="Golyshin P.N."/>
            <person name="Simon M.A."/>
            <person name="Lopez G."/>
            <person name="Yakimov M.M."/>
            <person name="Ferrer M."/>
        </authorList>
    </citation>
    <scope>NUCLEOTIDE SEQUENCE</scope>
</reference>
<name>J9GAD7_9ZZZZ</name>
<sequence length="110" mass="11741">MGITKISVPGHTGWQSGFTMCGKPARSELLSVFLLTGDNTRPLLMPFSGQVGSGEVQRCGIKETPVRKKGVSVSRLNILCGAVTDRCLSAVRCPVFPVCSAMEIPRTVSM</sequence>
<comment type="caution">
    <text evidence="1">The sequence shown here is derived from an EMBL/GenBank/DDBJ whole genome shotgun (WGS) entry which is preliminary data.</text>
</comment>
<organism evidence="1">
    <name type="scientific">gut metagenome</name>
    <dbReference type="NCBI Taxonomy" id="749906"/>
    <lineage>
        <taxon>unclassified sequences</taxon>
        <taxon>metagenomes</taxon>
        <taxon>organismal metagenomes</taxon>
    </lineage>
</organism>
<accession>J9GAD7</accession>
<protein>
    <submittedName>
        <fullName evidence="1">Uncharacterized protein</fullName>
    </submittedName>
</protein>
<evidence type="ECO:0000313" key="1">
    <source>
        <dbReference type="EMBL" id="EJX03809.1"/>
    </source>
</evidence>
<proteinExistence type="predicted"/>
<gene>
    <name evidence="1" type="ORF">EVA_08089</name>
</gene>
<dbReference type="AlphaFoldDB" id="J9GAD7"/>
<dbReference type="EMBL" id="AMCI01002027">
    <property type="protein sequence ID" value="EJX03809.1"/>
    <property type="molecule type" value="Genomic_DNA"/>
</dbReference>